<reference evidence="1" key="2">
    <citation type="journal article" date="2018" name="Sci. Data">
        <title>The draft genome sequence of cork oak.</title>
        <authorList>
            <person name="Ramos A.M."/>
            <person name="Usie A."/>
            <person name="Barbosa P."/>
            <person name="Barros P.M."/>
            <person name="Capote T."/>
            <person name="Chaves I."/>
            <person name="Simoes F."/>
            <person name="Abreu I."/>
            <person name="Carrasquinho I."/>
            <person name="Faro C."/>
            <person name="Guimaraes J.B."/>
            <person name="Mendonca D."/>
            <person name="Nobrega F."/>
            <person name="Rodrigues L."/>
            <person name="Saibo N.J.M."/>
            <person name="Varela M.C."/>
            <person name="Egas C."/>
            <person name="Matos J."/>
            <person name="Miguel C.M."/>
            <person name="Oliveira M.M."/>
            <person name="Ricardo C.P."/>
            <person name="Goncalves S."/>
        </authorList>
    </citation>
    <scope>NUCLEOTIDE SEQUENCE [LARGE SCALE GENOMIC DNA]</scope>
    <source>
        <strain evidence="1">HL8</strain>
    </source>
</reference>
<evidence type="ECO:0000313" key="1">
    <source>
        <dbReference type="EMBL" id="KAK7858234.1"/>
    </source>
</evidence>
<reference evidence="1" key="3">
    <citation type="submission" date="2023-07" db="EMBL/GenBank/DDBJ databases">
        <title>An improved reference 1 genome and first organelle genomes of Quercus suber.</title>
        <authorList>
            <consortium name="Genosuber Consortium"/>
            <person name="Usie A."/>
            <person name="Serra O."/>
            <person name="Barros P."/>
        </authorList>
    </citation>
    <scope>NUCLEOTIDE SEQUENCE</scope>
    <source>
        <strain evidence="1">HL8</strain>
        <tissue evidence="1">Leaves</tissue>
    </source>
</reference>
<accession>A0AAW0M403</accession>
<dbReference type="AlphaFoldDB" id="A0AAW0M403"/>
<sequence length="36" mass="4282">MEELLLSWNRIYFSLRISCNIGFPNGYIDFSLRTVI</sequence>
<comment type="caution">
    <text evidence="1">The sequence shown here is derived from an EMBL/GenBank/DDBJ whole genome shotgun (WGS) entry which is preliminary data.</text>
</comment>
<reference evidence="1" key="1">
    <citation type="submission" date="2017-12" db="EMBL/GenBank/DDBJ databases">
        <authorList>
            <person name="Barbosa P."/>
            <person name="Usie A."/>
            <person name="Ramos A.M."/>
        </authorList>
    </citation>
    <scope>NUCLEOTIDE SEQUENCE</scope>
    <source>
        <strain evidence="1">HL8</strain>
        <tissue evidence="1">Leaves</tissue>
    </source>
</reference>
<organism evidence="1">
    <name type="scientific">Quercus suber</name>
    <name type="common">Cork oak</name>
    <dbReference type="NCBI Taxonomy" id="58331"/>
    <lineage>
        <taxon>Eukaryota</taxon>
        <taxon>Viridiplantae</taxon>
        <taxon>Streptophyta</taxon>
        <taxon>Embryophyta</taxon>
        <taxon>Tracheophyta</taxon>
        <taxon>Spermatophyta</taxon>
        <taxon>Magnoliopsida</taxon>
        <taxon>eudicotyledons</taxon>
        <taxon>Gunneridae</taxon>
        <taxon>Pentapetalae</taxon>
        <taxon>rosids</taxon>
        <taxon>fabids</taxon>
        <taxon>Fagales</taxon>
        <taxon>Fagaceae</taxon>
        <taxon>Quercus</taxon>
    </lineage>
</organism>
<name>A0AAW0M403_QUESU</name>
<proteinExistence type="predicted"/>
<gene>
    <name evidence="1" type="ORF">CFP56_013763</name>
</gene>
<protein>
    <submittedName>
        <fullName evidence="1">Uncharacterized protein</fullName>
    </submittedName>
</protein>
<dbReference type="EMBL" id="PKMF04000021">
    <property type="protein sequence ID" value="KAK7858234.1"/>
    <property type="molecule type" value="Genomic_DNA"/>
</dbReference>